<evidence type="ECO:0000313" key="10">
    <source>
        <dbReference type="WBParaSite" id="ECPE_0000697701-mRNA-1"/>
    </source>
</evidence>
<name>A0A183AJ28_9TREM</name>
<feature type="region of interest" description="Disordered" evidence="7">
    <location>
        <begin position="156"/>
        <end position="175"/>
    </location>
</feature>
<evidence type="ECO:0000256" key="5">
    <source>
        <dbReference type="ARBA" id="ARBA00023128"/>
    </source>
</evidence>
<keyword evidence="9" id="KW-1185">Reference proteome</keyword>
<keyword evidence="6" id="KW-0472">Membrane</keyword>
<evidence type="ECO:0000256" key="1">
    <source>
        <dbReference type="ARBA" id="ARBA00004173"/>
    </source>
</evidence>
<evidence type="ECO:0000313" key="8">
    <source>
        <dbReference type="EMBL" id="VDP79797.1"/>
    </source>
</evidence>
<dbReference type="PANTHER" id="PTHR48182:SF2">
    <property type="entry name" value="PROTEIN SERAC1"/>
    <property type="match status" value="1"/>
</dbReference>
<dbReference type="AlphaFoldDB" id="A0A183AJ28"/>
<organism evidence="10">
    <name type="scientific">Echinostoma caproni</name>
    <dbReference type="NCBI Taxonomy" id="27848"/>
    <lineage>
        <taxon>Eukaryota</taxon>
        <taxon>Metazoa</taxon>
        <taxon>Spiralia</taxon>
        <taxon>Lophotrochozoa</taxon>
        <taxon>Platyhelminthes</taxon>
        <taxon>Trematoda</taxon>
        <taxon>Digenea</taxon>
        <taxon>Plagiorchiida</taxon>
        <taxon>Echinostomata</taxon>
        <taxon>Echinostomatoidea</taxon>
        <taxon>Echinostomatidae</taxon>
        <taxon>Echinostoma</taxon>
    </lineage>
</organism>
<comment type="subcellular location">
    <subcellularLocation>
        <location evidence="2">Endoplasmic reticulum</location>
    </subcellularLocation>
    <subcellularLocation>
        <location evidence="3">Membrane</location>
    </subcellularLocation>
    <subcellularLocation>
        <location evidence="1">Mitochondrion</location>
    </subcellularLocation>
</comment>
<evidence type="ECO:0000256" key="6">
    <source>
        <dbReference type="ARBA" id="ARBA00023136"/>
    </source>
</evidence>
<accession>A0A183AJ28</accession>
<dbReference type="OrthoDB" id="6268043at2759"/>
<dbReference type="Proteomes" id="UP000272942">
    <property type="component" value="Unassembled WGS sequence"/>
</dbReference>
<feature type="compositionally biased region" description="Polar residues" evidence="7">
    <location>
        <begin position="160"/>
        <end position="172"/>
    </location>
</feature>
<dbReference type="PANTHER" id="PTHR48182">
    <property type="entry name" value="PROTEIN SERAC1"/>
    <property type="match status" value="1"/>
</dbReference>
<reference evidence="10" key="1">
    <citation type="submission" date="2016-06" db="UniProtKB">
        <authorList>
            <consortium name="WormBaseParasite"/>
        </authorList>
    </citation>
    <scope>IDENTIFICATION</scope>
</reference>
<evidence type="ECO:0000256" key="7">
    <source>
        <dbReference type="SAM" id="MobiDB-lite"/>
    </source>
</evidence>
<sequence length="390" mass="43383">MSTDKTGHVLSLPSAYLIARSRAHRKRPLPQAAGLNETPQESDSFKTYALDFEDPDNPSSANLSPDVLSYCKKARLLGSNQSPDVLTKGLLEGLVTYTKNDDFVKILLCDPDFPGLLHFLVRLALGSYHPVPQTQESSLNKVISLLDHPEIAPNEWPTDVVTNTPSTLSQPERTPLSDMLRTTESHPEYPVHLLVANILANASRYLPNNHVLLNEEVEKLLTTWCNSPSLHLLLLGAKIRFNLCASQSKSKVPHATDGEKSETCKPVYYPDIFRLDKPIQSGNGDLFQDDYDVDIIFVHGMRGSVFYTWRQNESLIEVNEIGQSTHSKCWPRDWLSSDFPRARVLGIDTSLSPFIWNPICPVDRLKAGSLLLHVTLMTGSSLTRTLAGGS</sequence>
<dbReference type="InterPro" id="IPR052374">
    <property type="entry name" value="SERAC1"/>
</dbReference>
<dbReference type="EMBL" id="UZAN01044007">
    <property type="protein sequence ID" value="VDP79797.1"/>
    <property type="molecule type" value="Genomic_DNA"/>
</dbReference>
<evidence type="ECO:0000313" key="9">
    <source>
        <dbReference type="Proteomes" id="UP000272942"/>
    </source>
</evidence>
<protein>
    <submittedName>
        <fullName evidence="10">Protein SERAC1</fullName>
    </submittedName>
</protein>
<dbReference type="GO" id="GO:0005739">
    <property type="term" value="C:mitochondrion"/>
    <property type="evidence" value="ECO:0007669"/>
    <property type="project" value="UniProtKB-SubCell"/>
</dbReference>
<dbReference type="GO" id="GO:0005783">
    <property type="term" value="C:endoplasmic reticulum"/>
    <property type="evidence" value="ECO:0007669"/>
    <property type="project" value="UniProtKB-SubCell"/>
</dbReference>
<reference evidence="8 9" key="2">
    <citation type="submission" date="2018-11" db="EMBL/GenBank/DDBJ databases">
        <authorList>
            <consortium name="Pathogen Informatics"/>
        </authorList>
    </citation>
    <scope>NUCLEOTIDE SEQUENCE [LARGE SCALE GENOMIC DNA]</scope>
    <source>
        <strain evidence="8 9">Egypt</strain>
    </source>
</reference>
<evidence type="ECO:0000256" key="4">
    <source>
        <dbReference type="ARBA" id="ARBA00022824"/>
    </source>
</evidence>
<dbReference type="GO" id="GO:0016020">
    <property type="term" value="C:membrane"/>
    <property type="evidence" value="ECO:0007669"/>
    <property type="project" value="UniProtKB-SubCell"/>
</dbReference>
<evidence type="ECO:0000256" key="3">
    <source>
        <dbReference type="ARBA" id="ARBA00004370"/>
    </source>
</evidence>
<keyword evidence="5" id="KW-0496">Mitochondrion</keyword>
<proteinExistence type="predicted"/>
<keyword evidence="4" id="KW-0256">Endoplasmic reticulum</keyword>
<gene>
    <name evidence="8" type="ORF">ECPE_LOCUS6963</name>
</gene>
<evidence type="ECO:0000256" key="2">
    <source>
        <dbReference type="ARBA" id="ARBA00004240"/>
    </source>
</evidence>
<dbReference type="WBParaSite" id="ECPE_0000697701-mRNA-1">
    <property type="protein sequence ID" value="ECPE_0000697701-mRNA-1"/>
    <property type="gene ID" value="ECPE_0000697701"/>
</dbReference>